<proteinExistence type="predicted"/>
<evidence type="ECO:0000313" key="9">
    <source>
        <dbReference type="EMBL" id="UZJ23813.1"/>
    </source>
</evidence>
<evidence type="ECO:0000256" key="2">
    <source>
        <dbReference type="ARBA" id="ARBA00022679"/>
    </source>
</evidence>
<dbReference type="InterPro" id="IPR025877">
    <property type="entry name" value="MobA-like_NTP_Trfase"/>
</dbReference>
<gene>
    <name evidence="9" type="ORF">RHODO2019_11435</name>
</gene>
<evidence type="ECO:0000256" key="1">
    <source>
        <dbReference type="ARBA" id="ARBA00022490"/>
    </source>
</evidence>
<keyword evidence="4" id="KW-0547">Nucleotide-binding</keyword>
<evidence type="ECO:0000313" key="10">
    <source>
        <dbReference type="Proteomes" id="UP001164965"/>
    </source>
</evidence>
<name>A0ABY6NY08_9NOCA</name>
<evidence type="ECO:0000259" key="8">
    <source>
        <dbReference type="Pfam" id="PF12804"/>
    </source>
</evidence>
<keyword evidence="6" id="KW-0342">GTP-binding</keyword>
<feature type="domain" description="MobA-like NTP transferase" evidence="8">
    <location>
        <begin position="1"/>
        <end position="139"/>
    </location>
</feature>
<dbReference type="InterPro" id="IPR013482">
    <property type="entry name" value="Molybde_CF_guanTrfase"/>
</dbReference>
<dbReference type="InterPro" id="IPR029044">
    <property type="entry name" value="Nucleotide-diphossugar_trans"/>
</dbReference>
<dbReference type="Gene3D" id="3.90.550.10">
    <property type="entry name" value="Spore Coat Polysaccharide Biosynthesis Protein SpsA, Chain A"/>
    <property type="match status" value="1"/>
</dbReference>
<evidence type="ECO:0000256" key="6">
    <source>
        <dbReference type="ARBA" id="ARBA00023134"/>
    </source>
</evidence>
<keyword evidence="9" id="KW-0548">Nucleotidyltransferase</keyword>
<reference evidence="9" key="1">
    <citation type="submission" date="2022-10" db="EMBL/GenBank/DDBJ databases">
        <title>Rhodococcus sp.75.</title>
        <authorList>
            <person name="Sun M."/>
        </authorList>
    </citation>
    <scope>NUCLEOTIDE SEQUENCE</scope>
    <source>
        <strain evidence="9">75</strain>
    </source>
</reference>
<dbReference type="Pfam" id="PF12804">
    <property type="entry name" value="NTP_transf_3"/>
    <property type="match status" value="1"/>
</dbReference>
<organism evidence="9 10">
    <name type="scientific">Rhodococcus antarcticus</name>
    <dbReference type="NCBI Taxonomy" id="2987751"/>
    <lineage>
        <taxon>Bacteria</taxon>
        <taxon>Bacillati</taxon>
        <taxon>Actinomycetota</taxon>
        <taxon>Actinomycetes</taxon>
        <taxon>Mycobacteriales</taxon>
        <taxon>Nocardiaceae</taxon>
        <taxon>Rhodococcus</taxon>
    </lineage>
</organism>
<keyword evidence="7" id="KW-0501">Molybdenum cofactor biosynthesis</keyword>
<dbReference type="SUPFAM" id="SSF53448">
    <property type="entry name" value="Nucleotide-diphospho-sugar transferases"/>
    <property type="match status" value="1"/>
</dbReference>
<dbReference type="PANTHER" id="PTHR19136:SF81">
    <property type="entry name" value="MOLYBDENUM COFACTOR GUANYLYLTRANSFERASE"/>
    <property type="match status" value="1"/>
</dbReference>
<keyword evidence="3" id="KW-0479">Metal-binding</keyword>
<sequence>MGTDKALLELDGVPSVVRVVAALAHLGRVVVVAAQHQPLPRLAATVVRDERADTGPLHGLAIGLRAAAGAGAGVAVVCATDLPLLHPAVVDALLARLGDHDVLLPVVDGHEQPLAAVYRTSLAPVAGELVSAGERRLLAVLAGVDVRRIDGAELAGDPAVAAADPHLHSLRSANTPQEWSALAGLVAGR</sequence>
<dbReference type="EMBL" id="CP110615">
    <property type="protein sequence ID" value="UZJ23813.1"/>
    <property type="molecule type" value="Genomic_DNA"/>
</dbReference>
<dbReference type="PANTHER" id="PTHR19136">
    <property type="entry name" value="MOLYBDENUM COFACTOR GUANYLYLTRANSFERASE"/>
    <property type="match status" value="1"/>
</dbReference>
<dbReference type="GO" id="GO:0016779">
    <property type="term" value="F:nucleotidyltransferase activity"/>
    <property type="evidence" value="ECO:0007669"/>
    <property type="project" value="UniProtKB-KW"/>
</dbReference>
<keyword evidence="5" id="KW-0460">Magnesium</keyword>
<evidence type="ECO:0000256" key="3">
    <source>
        <dbReference type="ARBA" id="ARBA00022723"/>
    </source>
</evidence>
<evidence type="ECO:0000256" key="5">
    <source>
        <dbReference type="ARBA" id="ARBA00022842"/>
    </source>
</evidence>
<evidence type="ECO:0000256" key="4">
    <source>
        <dbReference type="ARBA" id="ARBA00022741"/>
    </source>
</evidence>
<dbReference type="RefSeq" id="WP_265381921.1">
    <property type="nucleotide sequence ID" value="NZ_CP110615.1"/>
</dbReference>
<protein>
    <submittedName>
        <fullName evidence="9">Molybdenum cofactor guanylyltransferase</fullName>
    </submittedName>
</protein>
<keyword evidence="10" id="KW-1185">Reference proteome</keyword>
<dbReference type="Proteomes" id="UP001164965">
    <property type="component" value="Chromosome"/>
</dbReference>
<keyword evidence="2" id="KW-0808">Transferase</keyword>
<accession>A0ABY6NY08</accession>
<evidence type="ECO:0000256" key="7">
    <source>
        <dbReference type="ARBA" id="ARBA00023150"/>
    </source>
</evidence>
<dbReference type="CDD" id="cd02503">
    <property type="entry name" value="MobA"/>
    <property type="match status" value="1"/>
</dbReference>
<keyword evidence="1" id="KW-0963">Cytoplasm</keyword>